<gene>
    <name evidence="1" type="ORF">HINF_LOCUS16823</name>
</gene>
<proteinExistence type="predicted"/>
<sequence length="169" mass="19698">MSVLMRRENTLIIEPGSDISKIQIINFILLPNSKKHFEGPPLQLHMKPSKWSCVSCAYSQRRSQNQLEVIFGFTLITTGAPSLFRSECEWHYKLTVYSAHKRSSDRQLQPQIQVTQVMALNEAFFGVCFILRSGVKTFIKYRIQYTNNMTFQIIRVLKNVCVFNSYHKE</sequence>
<accession>A0ABP1HRF1</accession>
<protein>
    <submittedName>
        <fullName evidence="1">Hypothetical_protein</fullName>
    </submittedName>
</protein>
<dbReference type="Proteomes" id="UP001642409">
    <property type="component" value="Unassembled WGS sequence"/>
</dbReference>
<keyword evidence="2" id="KW-1185">Reference proteome</keyword>
<dbReference type="EMBL" id="CAXDID020000041">
    <property type="protein sequence ID" value="CAL6000689.1"/>
    <property type="molecule type" value="Genomic_DNA"/>
</dbReference>
<evidence type="ECO:0000313" key="2">
    <source>
        <dbReference type="Proteomes" id="UP001642409"/>
    </source>
</evidence>
<reference evidence="1 2" key="1">
    <citation type="submission" date="2024-07" db="EMBL/GenBank/DDBJ databases">
        <authorList>
            <person name="Akdeniz Z."/>
        </authorList>
    </citation>
    <scope>NUCLEOTIDE SEQUENCE [LARGE SCALE GENOMIC DNA]</scope>
</reference>
<organism evidence="1 2">
    <name type="scientific">Hexamita inflata</name>
    <dbReference type="NCBI Taxonomy" id="28002"/>
    <lineage>
        <taxon>Eukaryota</taxon>
        <taxon>Metamonada</taxon>
        <taxon>Diplomonadida</taxon>
        <taxon>Hexamitidae</taxon>
        <taxon>Hexamitinae</taxon>
        <taxon>Hexamita</taxon>
    </lineage>
</organism>
<name>A0ABP1HRF1_9EUKA</name>
<evidence type="ECO:0000313" key="1">
    <source>
        <dbReference type="EMBL" id="CAL6000689.1"/>
    </source>
</evidence>
<comment type="caution">
    <text evidence="1">The sequence shown here is derived from an EMBL/GenBank/DDBJ whole genome shotgun (WGS) entry which is preliminary data.</text>
</comment>